<evidence type="ECO:0000256" key="2">
    <source>
        <dbReference type="ARBA" id="ARBA00022737"/>
    </source>
</evidence>
<proteinExistence type="predicted"/>
<evidence type="ECO:0000313" key="5">
    <source>
        <dbReference type="Proteomes" id="UP000567067"/>
    </source>
</evidence>
<dbReference type="RefSeq" id="WP_182536965.1">
    <property type="nucleotide sequence ID" value="NZ_JACJIP010000020.1"/>
</dbReference>
<evidence type="ECO:0000259" key="3">
    <source>
        <dbReference type="Pfam" id="PF07833"/>
    </source>
</evidence>
<accession>A0A7W3SUY8</accession>
<dbReference type="Pfam" id="PF07833">
    <property type="entry name" value="Cu_amine_oxidN1"/>
    <property type="match status" value="1"/>
</dbReference>
<sequence length="523" mass="57790">MRKIIGSTLILIIVLLQLPILPITTASAKSIAITFPDPVFEMIIRHYINKPTGSITQSDVDQIKSIDTNEVHSILADRLKSTQQDASEPPNGILSLEGIRYLHNLESLHIELKHDPVIRHTIKDLTELKNLKKLKKLTLIGVSLESIQGVEGLSQLTDLNLSYNVIADLEPLKPLTKLEHLDLSWNQLSQGRGLAPLKGMSKLKSLNLEMNAVEDITPLSSLANLQELILGGSGNGDLSPLQKLTKLQKLNIDYFNAKSISALQNLTQLQELSLLHNQITDLSPLSNMNELQVLNLNENQVSSLQPIEKLTSLRIINANNNQIKSLAPLKEMVQLKKIEAADNQIVSIEELRGLKKLQDVNLVGNVIDFRSGTPSSLALAALQGQDSKVFYDEFKPFPDIFLMLNKKTAYAYGEYITLPAAPIEKKGRTLVPLRVVSELMGAKVTWNGVDQSITIEFEENKTQMTVGSTKLTVNGQSSEMDTVPVIYGGTTYVPIRFIVAHSGMSVQPDGYGIILTKQIVNKH</sequence>
<dbReference type="Proteomes" id="UP000567067">
    <property type="component" value="Unassembled WGS sequence"/>
</dbReference>
<dbReference type="InterPro" id="IPR036582">
    <property type="entry name" value="Mao_N_sf"/>
</dbReference>
<keyword evidence="5" id="KW-1185">Reference proteome</keyword>
<keyword evidence="2" id="KW-0677">Repeat</keyword>
<dbReference type="InterPro" id="IPR025875">
    <property type="entry name" value="Leu-rich_rpt_4"/>
</dbReference>
<comment type="caution">
    <text evidence="4">The sequence shown here is derived from an EMBL/GenBank/DDBJ whole genome shotgun (WGS) entry which is preliminary data.</text>
</comment>
<dbReference type="PANTHER" id="PTHR46652:SF3">
    <property type="entry name" value="LEUCINE-RICH REPEAT-CONTAINING PROTEIN 9"/>
    <property type="match status" value="1"/>
</dbReference>
<dbReference type="PANTHER" id="PTHR46652">
    <property type="entry name" value="LEUCINE-RICH REPEAT AND IQ DOMAIN-CONTAINING PROTEIN 1-RELATED"/>
    <property type="match status" value="1"/>
</dbReference>
<dbReference type="SUPFAM" id="SSF55383">
    <property type="entry name" value="Copper amine oxidase, domain N"/>
    <property type="match status" value="1"/>
</dbReference>
<dbReference type="Pfam" id="PF12799">
    <property type="entry name" value="LRR_4"/>
    <property type="match status" value="1"/>
</dbReference>
<dbReference type="InterPro" id="IPR032675">
    <property type="entry name" value="LRR_dom_sf"/>
</dbReference>
<dbReference type="SMART" id="SM00365">
    <property type="entry name" value="LRR_SD22"/>
    <property type="match status" value="7"/>
</dbReference>
<evidence type="ECO:0000256" key="1">
    <source>
        <dbReference type="ARBA" id="ARBA00022614"/>
    </source>
</evidence>
<dbReference type="InterPro" id="IPR003591">
    <property type="entry name" value="Leu-rich_rpt_typical-subtyp"/>
</dbReference>
<dbReference type="SMART" id="SM00369">
    <property type="entry name" value="LRR_TYP"/>
    <property type="match status" value="5"/>
</dbReference>
<dbReference type="InterPro" id="IPR050836">
    <property type="entry name" value="SDS22/Internalin_LRR"/>
</dbReference>
<dbReference type="Pfam" id="PF00560">
    <property type="entry name" value="LRR_1"/>
    <property type="match status" value="1"/>
</dbReference>
<organism evidence="4 5">
    <name type="scientific">Fontibacillus solani</name>
    <dbReference type="NCBI Taxonomy" id="1572857"/>
    <lineage>
        <taxon>Bacteria</taxon>
        <taxon>Bacillati</taxon>
        <taxon>Bacillota</taxon>
        <taxon>Bacilli</taxon>
        <taxon>Bacillales</taxon>
        <taxon>Paenibacillaceae</taxon>
        <taxon>Fontibacillus</taxon>
    </lineage>
</organism>
<dbReference type="Gene3D" id="3.30.457.10">
    <property type="entry name" value="Copper amine oxidase-like, N-terminal domain"/>
    <property type="match status" value="1"/>
</dbReference>
<keyword evidence="1" id="KW-0433">Leucine-rich repeat</keyword>
<dbReference type="InterPro" id="IPR012854">
    <property type="entry name" value="Cu_amine_oxidase-like_N"/>
</dbReference>
<dbReference type="Gene3D" id="3.80.10.10">
    <property type="entry name" value="Ribonuclease Inhibitor"/>
    <property type="match status" value="1"/>
</dbReference>
<dbReference type="EMBL" id="JACJIP010000020">
    <property type="protein sequence ID" value="MBA9086664.1"/>
    <property type="molecule type" value="Genomic_DNA"/>
</dbReference>
<feature type="domain" description="Copper amine oxidase-like N-terminal" evidence="3">
    <location>
        <begin position="413"/>
        <end position="510"/>
    </location>
</feature>
<name>A0A7W3SUY8_9BACL</name>
<dbReference type="PROSITE" id="PS51450">
    <property type="entry name" value="LRR"/>
    <property type="match status" value="7"/>
</dbReference>
<evidence type="ECO:0000313" key="4">
    <source>
        <dbReference type="EMBL" id="MBA9086664.1"/>
    </source>
</evidence>
<dbReference type="SUPFAM" id="SSF52058">
    <property type="entry name" value="L domain-like"/>
    <property type="match status" value="1"/>
</dbReference>
<reference evidence="4 5" key="1">
    <citation type="submission" date="2020-08" db="EMBL/GenBank/DDBJ databases">
        <title>Genomic Encyclopedia of Type Strains, Phase III (KMG-III): the genomes of soil and plant-associated and newly described type strains.</title>
        <authorList>
            <person name="Whitman W."/>
        </authorList>
    </citation>
    <scope>NUCLEOTIDE SEQUENCE [LARGE SCALE GENOMIC DNA]</scope>
    <source>
        <strain evidence="4 5">CECT 8693</strain>
    </source>
</reference>
<protein>
    <submittedName>
        <fullName evidence="4">Leucine-rich repeat (LRR) protein</fullName>
    </submittedName>
</protein>
<dbReference type="InterPro" id="IPR001611">
    <property type="entry name" value="Leu-rich_rpt"/>
</dbReference>
<gene>
    <name evidence="4" type="ORF">FHR92_003144</name>
</gene>
<dbReference type="AlphaFoldDB" id="A0A7W3SUY8"/>